<evidence type="ECO:0000313" key="3">
    <source>
        <dbReference type="EMBL" id="OJA17238.1"/>
    </source>
</evidence>
<feature type="compositionally biased region" description="Acidic residues" evidence="1">
    <location>
        <begin position="244"/>
        <end position="264"/>
    </location>
</feature>
<keyword evidence="4" id="KW-1185">Reference proteome</keyword>
<organism evidence="3 4">
    <name type="scientific">Rhizopogon vesiculosus</name>
    <dbReference type="NCBI Taxonomy" id="180088"/>
    <lineage>
        <taxon>Eukaryota</taxon>
        <taxon>Fungi</taxon>
        <taxon>Dikarya</taxon>
        <taxon>Basidiomycota</taxon>
        <taxon>Agaricomycotina</taxon>
        <taxon>Agaricomycetes</taxon>
        <taxon>Agaricomycetidae</taxon>
        <taxon>Boletales</taxon>
        <taxon>Suillineae</taxon>
        <taxon>Rhizopogonaceae</taxon>
        <taxon>Rhizopogon</taxon>
    </lineage>
</organism>
<proteinExistence type="predicted"/>
<dbReference type="Proteomes" id="UP000183567">
    <property type="component" value="Unassembled WGS sequence"/>
</dbReference>
<evidence type="ECO:0000256" key="1">
    <source>
        <dbReference type="SAM" id="MobiDB-lite"/>
    </source>
</evidence>
<evidence type="ECO:0000256" key="2">
    <source>
        <dbReference type="SAM" id="SignalP"/>
    </source>
</evidence>
<gene>
    <name evidence="3" type="ORF">AZE42_00189</name>
</gene>
<feature type="signal peptide" evidence="2">
    <location>
        <begin position="1"/>
        <end position="20"/>
    </location>
</feature>
<sequence length="371" mass="41593">MISRIHRSLISLALAQWVSAAPAVLVQRSDLPLPATCDIDLNQIHHDLCTLVHSISEIVDEATLTSPVYIDEHSDIYRADGDSLASAARPKLSSDRPIHDLTSFAGRPIKYNTQPSASSSVHFPEHQFSVSVRGTVINLVFLPEMHTDELDSVHVNDGCAHRLTRQLLDACSQDATGPLKITASDQLLQKEDVLLKGKAEWKRDKAVDKNINFESGERDVSTTKKNKNKQKDRLIDEDASRADEGDDANPDDGDSIDEEEDEQELIPATDRNPWSLTTILFITRRVLLLVTVHAAEQLTLFYLRWQKLVRSYRKPSRFRVGETALLRWASEDMIFDDEELDTTVIDLATGEEIPLNPSLTKSFVIQYGTAQ</sequence>
<feature type="compositionally biased region" description="Basic and acidic residues" evidence="1">
    <location>
        <begin position="229"/>
        <end position="243"/>
    </location>
</feature>
<protein>
    <submittedName>
        <fullName evidence="3">Uncharacterized protein</fullName>
    </submittedName>
</protein>
<dbReference type="EMBL" id="LVVM01002157">
    <property type="protein sequence ID" value="OJA17238.1"/>
    <property type="molecule type" value="Genomic_DNA"/>
</dbReference>
<name>A0A1J8Q6F8_9AGAM</name>
<accession>A0A1J8Q6F8</accession>
<feature type="chain" id="PRO_5012453346" evidence="2">
    <location>
        <begin position="21"/>
        <end position="371"/>
    </location>
</feature>
<comment type="caution">
    <text evidence="3">The sequence shown here is derived from an EMBL/GenBank/DDBJ whole genome shotgun (WGS) entry which is preliminary data.</text>
</comment>
<dbReference type="AlphaFoldDB" id="A0A1J8Q6F8"/>
<evidence type="ECO:0000313" key="4">
    <source>
        <dbReference type="Proteomes" id="UP000183567"/>
    </source>
</evidence>
<reference evidence="3 4" key="1">
    <citation type="submission" date="2016-03" db="EMBL/GenBank/DDBJ databases">
        <title>Comparative genomics of the ectomycorrhizal sister species Rhizopogon vinicolor and Rhizopogon vesiculosus (Basidiomycota: Boletales) reveals a divergence of the mating type B locus.</title>
        <authorList>
            <person name="Mujic A.B."/>
            <person name="Kuo A."/>
            <person name="Tritt A."/>
            <person name="Lipzen A."/>
            <person name="Chen C."/>
            <person name="Johnson J."/>
            <person name="Sharma A."/>
            <person name="Barry K."/>
            <person name="Grigoriev I.V."/>
            <person name="Spatafora J.W."/>
        </authorList>
    </citation>
    <scope>NUCLEOTIDE SEQUENCE [LARGE SCALE GENOMIC DNA]</scope>
    <source>
        <strain evidence="3 4">AM-OR11-056</strain>
    </source>
</reference>
<feature type="region of interest" description="Disordered" evidence="1">
    <location>
        <begin position="217"/>
        <end position="268"/>
    </location>
</feature>
<dbReference type="OrthoDB" id="29460at2759"/>
<keyword evidence="2" id="KW-0732">Signal</keyword>